<dbReference type="EMBL" id="CP003316">
    <property type="protein sequence ID" value="AFA39967.1"/>
    <property type="molecule type" value="Genomic_DNA"/>
</dbReference>
<proteinExistence type="predicted"/>
<dbReference type="SUPFAM" id="SSF88723">
    <property type="entry name" value="PIN domain-like"/>
    <property type="match status" value="1"/>
</dbReference>
<keyword evidence="2" id="KW-1185">Reference proteome</keyword>
<accession>H6QCJ9</accession>
<protein>
    <recommendedName>
        <fullName evidence="3">Nucleic acid-binding protein, contains PIN domain</fullName>
    </recommendedName>
</protein>
<name>H6QCJ9_PYROT</name>
<sequence length="166" mass="19061">MSTEAIADTSFLIDWARYSKRDLLFHVFQLVWIPEPVLAEVKSAATLEWLSRSLASGKMALFPELAEFREAALRLISFSRRYPVRGVDYPEAYCLSVAETRGYVVLSENGGAYAAQFLYSRARVWRAFDVLIELMGRGLLSKEDILKYQEETAHRFSKRDLQRLGL</sequence>
<dbReference type="KEGG" id="pog:Pogu_1940"/>
<dbReference type="STRING" id="698757.Pogu_1940"/>
<evidence type="ECO:0000313" key="1">
    <source>
        <dbReference type="EMBL" id="AFA39967.1"/>
    </source>
</evidence>
<dbReference type="eggNOG" id="arCOG05545">
    <property type="taxonomic scope" value="Archaea"/>
</dbReference>
<reference evidence="1 2" key="1">
    <citation type="journal article" date="2012" name="Stand. Genomic Sci.">
        <title>Complete genome sequence of Pyrobaculum oguniense.</title>
        <authorList>
            <person name="Bernick D.L."/>
            <person name="Karplus K."/>
            <person name="Lui L.M."/>
            <person name="Coker J.K."/>
            <person name="Murphy J.N."/>
            <person name="Chan P.P."/>
            <person name="Cozen A.E."/>
            <person name="Lowe T.M."/>
        </authorList>
    </citation>
    <scope>NUCLEOTIDE SEQUENCE [LARGE SCALE GENOMIC DNA]</scope>
    <source>
        <strain evidence="1 2">TE7</strain>
    </source>
</reference>
<gene>
    <name evidence="1" type="ordered locus">Pogu_1940</name>
</gene>
<dbReference type="AlphaFoldDB" id="H6QCJ9"/>
<evidence type="ECO:0008006" key="3">
    <source>
        <dbReference type="Google" id="ProtNLM"/>
    </source>
</evidence>
<organism evidence="1 2">
    <name type="scientific">Pyrobaculum oguniense (strain DSM 13380 / JCM 10595 / TE7)</name>
    <dbReference type="NCBI Taxonomy" id="698757"/>
    <lineage>
        <taxon>Archaea</taxon>
        <taxon>Thermoproteota</taxon>
        <taxon>Thermoprotei</taxon>
        <taxon>Thermoproteales</taxon>
        <taxon>Thermoproteaceae</taxon>
        <taxon>Pyrobaculum</taxon>
    </lineage>
</organism>
<dbReference type="HOGENOM" id="CLU_1599078_0_0_2"/>
<evidence type="ECO:0000313" key="2">
    <source>
        <dbReference type="Proteomes" id="UP000009062"/>
    </source>
</evidence>
<dbReference type="Proteomes" id="UP000009062">
    <property type="component" value="Chromosome"/>
</dbReference>
<dbReference type="InterPro" id="IPR029060">
    <property type="entry name" value="PIN-like_dom_sf"/>
</dbReference>